<keyword evidence="1" id="KW-0732">Signal</keyword>
<dbReference type="RefSeq" id="WP_304178213.1">
    <property type="nucleotide sequence ID" value="NZ_DRGM01000003.1"/>
</dbReference>
<gene>
    <name evidence="2" type="ORF">ENH88_00120</name>
</gene>
<dbReference type="EMBL" id="DRGM01000003">
    <property type="protein sequence ID" value="HEA14864.1"/>
    <property type="molecule type" value="Genomic_DNA"/>
</dbReference>
<accession>A0A7V1CV95</accession>
<protein>
    <submittedName>
        <fullName evidence="2">Uncharacterized protein</fullName>
    </submittedName>
</protein>
<feature type="signal peptide" evidence="1">
    <location>
        <begin position="1"/>
        <end position="18"/>
    </location>
</feature>
<comment type="caution">
    <text evidence="2">The sequence shown here is derived from an EMBL/GenBank/DDBJ whole genome shotgun (WGS) entry which is preliminary data.</text>
</comment>
<evidence type="ECO:0000313" key="2">
    <source>
        <dbReference type="EMBL" id="HEA14864.1"/>
    </source>
</evidence>
<proteinExistence type="predicted"/>
<organism evidence="2">
    <name type="scientific">Pseudoalteromonas prydzensis</name>
    <dbReference type="NCBI Taxonomy" id="182141"/>
    <lineage>
        <taxon>Bacteria</taxon>
        <taxon>Pseudomonadati</taxon>
        <taxon>Pseudomonadota</taxon>
        <taxon>Gammaproteobacteria</taxon>
        <taxon>Alteromonadales</taxon>
        <taxon>Pseudoalteromonadaceae</taxon>
        <taxon>Pseudoalteromonas</taxon>
    </lineage>
</organism>
<name>A0A7V1CV95_9GAMM</name>
<feature type="chain" id="PRO_5031097045" evidence="1">
    <location>
        <begin position="19"/>
        <end position="70"/>
    </location>
</feature>
<evidence type="ECO:0000256" key="1">
    <source>
        <dbReference type="SAM" id="SignalP"/>
    </source>
</evidence>
<reference evidence="2" key="1">
    <citation type="journal article" date="2020" name="mSystems">
        <title>Genome- and Community-Level Interaction Insights into Carbon Utilization and Element Cycling Functions of Hydrothermarchaeota in Hydrothermal Sediment.</title>
        <authorList>
            <person name="Zhou Z."/>
            <person name="Liu Y."/>
            <person name="Xu W."/>
            <person name="Pan J."/>
            <person name="Luo Z.H."/>
            <person name="Li M."/>
        </authorList>
    </citation>
    <scope>NUCLEOTIDE SEQUENCE [LARGE SCALE GENOMIC DNA]</scope>
    <source>
        <strain evidence="2">HyVt-346</strain>
    </source>
</reference>
<dbReference type="AlphaFoldDB" id="A0A7V1CV95"/>
<dbReference type="Proteomes" id="UP000886188">
    <property type="component" value="Unassembled WGS sequence"/>
</dbReference>
<sequence>MKKYILIMAFIFSYSAFAGLQPLHRHYTKQTDQLRLLYVNDMLTTEDDFRENLFWLDNFQDTKLGNYSDF</sequence>